<dbReference type="CDD" id="cd09274">
    <property type="entry name" value="RNase_HI_RT_Ty3"/>
    <property type="match status" value="1"/>
</dbReference>
<keyword evidence="3" id="KW-0540">Nuclease</keyword>
<organism evidence="10 11">
    <name type="scientific">Punica granatum</name>
    <name type="common">Pomegranate</name>
    <dbReference type="NCBI Taxonomy" id="22663"/>
    <lineage>
        <taxon>Eukaryota</taxon>
        <taxon>Viridiplantae</taxon>
        <taxon>Streptophyta</taxon>
        <taxon>Embryophyta</taxon>
        <taxon>Tracheophyta</taxon>
        <taxon>Spermatophyta</taxon>
        <taxon>Magnoliopsida</taxon>
        <taxon>eudicotyledons</taxon>
        <taxon>Gunneridae</taxon>
        <taxon>Pentapetalae</taxon>
        <taxon>rosids</taxon>
        <taxon>malvids</taxon>
        <taxon>Myrtales</taxon>
        <taxon>Lythraceae</taxon>
        <taxon>Punica</taxon>
    </lineage>
</organism>
<dbReference type="PROSITE" id="PS50878">
    <property type="entry name" value="RT_POL"/>
    <property type="match status" value="1"/>
</dbReference>
<keyword evidence="6" id="KW-0175">Coiled coil</keyword>
<dbReference type="InterPro" id="IPR021109">
    <property type="entry name" value="Peptidase_aspartic_dom_sf"/>
</dbReference>
<evidence type="ECO:0000256" key="4">
    <source>
        <dbReference type="ARBA" id="ARBA00022759"/>
    </source>
</evidence>
<keyword evidence="5" id="KW-0511">Multifunctional enzyme</keyword>
<dbReference type="InterPro" id="IPR043128">
    <property type="entry name" value="Rev_trsase/Diguanyl_cyclase"/>
</dbReference>
<comment type="caution">
    <text evidence="10">The sequence shown here is derived from an EMBL/GenBank/DDBJ whole genome shotgun (WGS) entry which is preliminary data.</text>
</comment>
<dbReference type="PANTHER" id="PTHR37984:SF5">
    <property type="entry name" value="PROTEIN NYNRIN-LIKE"/>
    <property type="match status" value="1"/>
</dbReference>
<dbReference type="InterPro" id="IPR000953">
    <property type="entry name" value="Chromo/chromo_shadow_dom"/>
</dbReference>
<reference evidence="10 11" key="1">
    <citation type="submission" date="2017-11" db="EMBL/GenBank/DDBJ databases">
        <title>De-novo sequencing of pomegranate (Punica granatum L.) genome.</title>
        <authorList>
            <person name="Akparov Z."/>
            <person name="Amiraslanov A."/>
            <person name="Hajiyeva S."/>
            <person name="Abbasov M."/>
            <person name="Kaur K."/>
            <person name="Hamwieh A."/>
            <person name="Solovyev V."/>
            <person name="Salamov A."/>
            <person name="Braich B."/>
            <person name="Kosarev P."/>
            <person name="Mahmoud A."/>
            <person name="Hajiyev E."/>
            <person name="Babayeva S."/>
            <person name="Izzatullayeva V."/>
            <person name="Mammadov A."/>
            <person name="Mammadov A."/>
            <person name="Sharifova S."/>
            <person name="Ojaghi J."/>
            <person name="Eynullazada K."/>
            <person name="Bayramov B."/>
            <person name="Abdulazimova A."/>
            <person name="Shahmuradov I."/>
        </authorList>
    </citation>
    <scope>NUCLEOTIDE SEQUENCE [LARGE SCALE GENOMIC DNA]</scope>
    <source>
        <strain evidence="11">cv. AG2017</strain>
        <tissue evidence="10">Leaf</tissue>
    </source>
</reference>
<dbReference type="Proteomes" id="UP000233551">
    <property type="component" value="Unassembled WGS sequence"/>
</dbReference>
<dbReference type="SUPFAM" id="SSF53098">
    <property type="entry name" value="Ribonuclease H-like"/>
    <property type="match status" value="1"/>
</dbReference>
<accession>A0A2I0KWP3</accession>
<dbReference type="InterPro" id="IPR005162">
    <property type="entry name" value="Retrotrans_gag_dom"/>
</dbReference>
<evidence type="ECO:0000313" key="10">
    <source>
        <dbReference type="EMBL" id="PKI72750.1"/>
    </source>
</evidence>
<protein>
    <recommendedName>
        <fullName evidence="12">Reverse transcriptase domain-containing protein</fullName>
    </recommendedName>
</protein>
<dbReference type="InterPro" id="IPR041577">
    <property type="entry name" value="RT_RNaseH_2"/>
</dbReference>
<name>A0A2I0KWP3_PUNGR</name>
<dbReference type="GO" id="GO:0003676">
    <property type="term" value="F:nucleic acid binding"/>
    <property type="evidence" value="ECO:0007669"/>
    <property type="project" value="InterPro"/>
</dbReference>
<dbReference type="Gene3D" id="3.30.70.270">
    <property type="match status" value="1"/>
</dbReference>
<evidence type="ECO:0000259" key="9">
    <source>
        <dbReference type="PROSITE" id="PS50878"/>
    </source>
</evidence>
<dbReference type="GO" id="GO:0016779">
    <property type="term" value="F:nucleotidyltransferase activity"/>
    <property type="evidence" value="ECO:0007669"/>
    <property type="project" value="UniProtKB-KW"/>
</dbReference>
<sequence>MATSNQSDVVIDETRAKSKKQRESSRDPLSSFEGRMTKMEVVMADVQGKTEDASKGMEELRSDLEELQEGMQGALNTAVDELTKWDKTLEALVSAMRAEIDELRAELVQVRRTRVNGGGMGQFSARPDVPRPKEFKGTRVAKDVDNFIWKDEAVRVGMVSMYLVDVALLWWRRRCDDRSGNMVNTWEEFKAEFRQQFYPEYAEDEARVKLRRLEHKGELQEYVRQFTELMLQIPSLTDKEAFFQFMDGLKPWAKQGLRRRGVQDLHKAMSTAESLVEFRSSCKSDSKEKGKPKGRGDKEKSHRSDGGKTTKSTFKDKAGSTKPKGKDERMLKCFLCDGPHMARECPTKAKLAALVKADEEKEEETRLGSLRASNLFISEEGAKKLGFRVERTRGQLKTVNSEEGPTCDVAKDVDIRIGQWSGKVTVEVIPFDDYDFVIGMDFLDKIDALLVPFADCICVLDAKCQCVVMVKRSMGNGQKTLSAMQLKRGIQKGKVTYLVALKVDEDAGSEDDVPAEVAQVLNSFKDVMPTELPKKLPPKREVDHRIELKHNGSLRMCIDYRALNKLTVKNKYPIPLIADLFDQLGEAQWFSKLDLRSGYYQVRIAEGDEPKTTCVTRYGSYKFLVMPFGLTNALATFCTLMNKVLHPFLDRFVVVYLDDNVVYSQSLEDHVEHLRQVFEVLRENSLYVKREKCAFDKRKVPFLGHIVGGGRVRMDPSKMTSIMEWKSPTKKARAWEWTDECQAAFDRLKRVVTDEPVPVLPCYEKSFEVETDASDFAIGGVLMQDGHPIAFESRKLSDVERRYTIQEKEMTAVVHCLWTWRHYLLGSKFVVRTDNIATSYFQTQKKTRQSRKSPAGLLEPLPIPECPWESVSMDFIVNLPKSEGCQTLMVVVDRFSKYATFIQTKKDCPTEEAARLFMKHVVKYWGVSTTIDWATMIDATQFSYNLQRSESTGKSPFEIVTGQQPSTPSTVASGYKGNSPAAYKLAKNWQEEADMAQSCLNRAMKRMKKWADKKCRHVEYSVGDLVLRVGNVAYKVELPKKLKLHSVFHVSMLKPFQEDKEDPSRAESSRAPIGAKVAYDQDVEQILADRVVRKRWCKPKREYLIKWKG</sequence>
<keyword evidence="1" id="KW-0808">Transferase</keyword>
<keyword evidence="11" id="KW-1185">Reference proteome</keyword>
<feature type="coiled-coil region" evidence="6">
    <location>
        <begin position="50"/>
        <end position="113"/>
    </location>
</feature>
<feature type="domain" description="Reverse transcriptase" evidence="9">
    <location>
        <begin position="518"/>
        <end position="707"/>
    </location>
</feature>
<dbReference type="PROSITE" id="PS50013">
    <property type="entry name" value="CHROMO_2"/>
    <property type="match status" value="1"/>
</dbReference>
<evidence type="ECO:0000313" key="11">
    <source>
        <dbReference type="Proteomes" id="UP000233551"/>
    </source>
</evidence>
<evidence type="ECO:0000256" key="5">
    <source>
        <dbReference type="ARBA" id="ARBA00023268"/>
    </source>
</evidence>
<dbReference type="Pfam" id="PF24626">
    <property type="entry name" value="SH3_Tf2-1"/>
    <property type="match status" value="1"/>
</dbReference>
<dbReference type="PANTHER" id="PTHR37984">
    <property type="entry name" value="PROTEIN CBG26694"/>
    <property type="match status" value="1"/>
</dbReference>
<evidence type="ECO:0000259" key="8">
    <source>
        <dbReference type="PROSITE" id="PS50013"/>
    </source>
</evidence>
<dbReference type="InterPro" id="IPR050951">
    <property type="entry name" value="Retrovirus_Pol_polyprotein"/>
</dbReference>
<feature type="region of interest" description="Disordered" evidence="7">
    <location>
        <begin position="1"/>
        <end position="35"/>
    </location>
</feature>
<feature type="compositionally biased region" description="Basic and acidic residues" evidence="7">
    <location>
        <begin position="12"/>
        <end position="26"/>
    </location>
</feature>
<dbReference type="EMBL" id="PGOL01000311">
    <property type="protein sequence ID" value="PKI72750.1"/>
    <property type="molecule type" value="Genomic_DNA"/>
</dbReference>
<dbReference type="InterPro" id="IPR056924">
    <property type="entry name" value="SH3_Tf2-1"/>
</dbReference>
<evidence type="ECO:0000256" key="7">
    <source>
        <dbReference type="SAM" id="MobiDB-lite"/>
    </source>
</evidence>
<dbReference type="Pfam" id="PF00078">
    <property type="entry name" value="RVT_1"/>
    <property type="match status" value="1"/>
</dbReference>
<evidence type="ECO:0000256" key="1">
    <source>
        <dbReference type="ARBA" id="ARBA00022679"/>
    </source>
</evidence>
<evidence type="ECO:0000256" key="6">
    <source>
        <dbReference type="SAM" id="Coils"/>
    </source>
</evidence>
<dbReference type="AlphaFoldDB" id="A0A2I0KWP3"/>
<evidence type="ECO:0000256" key="3">
    <source>
        <dbReference type="ARBA" id="ARBA00022722"/>
    </source>
</evidence>
<evidence type="ECO:0008006" key="12">
    <source>
        <dbReference type="Google" id="ProtNLM"/>
    </source>
</evidence>
<dbReference type="CDD" id="cd00303">
    <property type="entry name" value="retropepsin_like"/>
    <property type="match status" value="1"/>
</dbReference>
<feature type="domain" description="Chromo" evidence="8">
    <location>
        <begin position="1081"/>
        <end position="1109"/>
    </location>
</feature>
<keyword evidence="4" id="KW-0378">Hydrolase</keyword>
<proteinExistence type="predicted"/>
<gene>
    <name evidence="10" type="ORF">CRG98_006835</name>
</gene>
<dbReference type="SUPFAM" id="SSF56672">
    <property type="entry name" value="DNA/RNA polymerases"/>
    <property type="match status" value="1"/>
</dbReference>
<feature type="region of interest" description="Disordered" evidence="7">
    <location>
        <begin position="280"/>
        <end position="325"/>
    </location>
</feature>
<keyword evidence="4" id="KW-0255">Endonuclease</keyword>
<dbReference type="Gene3D" id="3.10.10.10">
    <property type="entry name" value="HIV Type 1 Reverse Transcriptase, subunit A, domain 1"/>
    <property type="match status" value="1"/>
</dbReference>
<dbReference type="Gene3D" id="2.40.70.10">
    <property type="entry name" value="Acid Proteases"/>
    <property type="match status" value="1"/>
</dbReference>
<dbReference type="Pfam" id="PF17919">
    <property type="entry name" value="RT_RNaseH_2"/>
    <property type="match status" value="1"/>
</dbReference>
<keyword evidence="2" id="KW-0548">Nucleotidyltransferase</keyword>
<dbReference type="InterPro" id="IPR012337">
    <property type="entry name" value="RNaseH-like_sf"/>
</dbReference>
<evidence type="ECO:0000256" key="2">
    <source>
        <dbReference type="ARBA" id="ARBA00022695"/>
    </source>
</evidence>
<dbReference type="SUPFAM" id="SSF54160">
    <property type="entry name" value="Chromo domain-like"/>
    <property type="match status" value="1"/>
</dbReference>
<dbReference type="CDD" id="cd00024">
    <property type="entry name" value="CD_CSD"/>
    <property type="match status" value="1"/>
</dbReference>
<dbReference type="InterPro" id="IPR016197">
    <property type="entry name" value="Chromo-like_dom_sf"/>
</dbReference>
<dbReference type="Gene3D" id="3.10.20.370">
    <property type="match status" value="1"/>
</dbReference>
<dbReference type="Pfam" id="PF03732">
    <property type="entry name" value="Retrotrans_gag"/>
    <property type="match status" value="1"/>
</dbReference>
<dbReference type="InterPro" id="IPR036397">
    <property type="entry name" value="RNaseH_sf"/>
</dbReference>
<dbReference type="Gene3D" id="3.30.420.10">
    <property type="entry name" value="Ribonuclease H-like superfamily/Ribonuclease H"/>
    <property type="match status" value="1"/>
</dbReference>
<dbReference type="CDD" id="cd01647">
    <property type="entry name" value="RT_LTR"/>
    <property type="match status" value="1"/>
</dbReference>
<dbReference type="InterPro" id="IPR043502">
    <property type="entry name" value="DNA/RNA_pol_sf"/>
</dbReference>
<dbReference type="InterPro" id="IPR000477">
    <property type="entry name" value="RT_dom"/>
</dbReference>
<dbReference type="STRING" id="22663.A0A2I0KWP3"/>
<dbReference type="GO" id="GO:0004519">
    <property type="term" value="F:endonuclease activity"/>
    <property type="evidence" value="ECO:0007669"/>
    <property type="project" value="UniProtKB-KW"/>
</dbReference>